<dbReference type="InterPro" id="IPR003370">
    <property type="entry name" value="Chromate_transpt"/>
</dbReference>
<organism evidence="8 9">
    <name type="scientific">Aminobacterium colombiense (strain DSM 12261 / ALA-1)</name>
    <dbReference type="NCBI Taxonomy" id="572547"/>
    <lineage>
        <taxon>Bacteria</taxon>
        <taxon>Thermotogati</taxon>
        <taxon>Synergistota</taxon>
        <taxon>Synergistia</taxon>
        <taxon>Synergistales</taxon>
        <taxon>Aminobacteriaceae</taxon>
        <taxon>Aminobacterium</taxon>
    </lineage>
</organism>
<keyword evidence="6 7" id="KW-0472">Membrane</keyword>
<comment type="similarity">
    <text evidence="2">Belongs to the chromate ion transporter (CHR) (TC 2.A.51) family.</text>
</comment>
<dbReference type="Pfam" id="PF02417">
    <property type="entry name" value="Chromate_transp"/>
    <property type="match status" value="1"/>
</dbReference>
<evidence type="ECO:0000313" key="8">
    <source>
        <dbReference type="EMBL" id="ADE57403.1"/>
    </source>
</evidence>
<evidence type="ECO:0000256" key="2">
    <source>
        <dbReference type="ARBA" id="ARBA00005262"/>
    </source>
</evidence>
<keyword evidence="5 7" id="KW-1133">Transmembrane helix</keyword>
<dbReference type="AlphaFoldDB" id="D5EFS1"/>
<dbReference type="Proteomes" id="UP000002366">
    <property type="component" value="Chromosome"/>
</dbReference>
<dbReference type="InterPro" id="IPR052518">
    <property type="entry name" value="CHR_Transporter"/>
</dbReference>
<dbReference type="PANTHER" id="PTHR43663:SF1">
    <property type="entry name" value="CHROMATE TRANSPORTER"/>
    <property type="match status" value="1"/>
</dbReference>
<protein>
    <submittedName>
        <fullName evidence="8">Chromate transporter</fullName>
    </submittedName>
</protein>
<dbReference type="HOGENOM" id="CLU_018106_1_2_0"/>
<accession>D5EFS1</accession>
<dbReference type="EMBL" id="CP001997">
    <property type="protein sequence ID" value="ADE57403.1"/>
    <property type="molecule type" value="Genomic_DNA"/>
</dbReference>
<evidence type="ECO:0000256" key="7">
    <source>
        <dbReference type="SAM" id="Phobius"/>
    </source>
</evidence>
<sequence length="174" mass="18738">MKLLLLALAFARIGIGAFGGGISTIPLIEHELVMNYGWLTLEEFNQVLALAQVTPGPIAINAATFVGYHQAGVLGSLIATLSVASAPLLILFLVLLMMKKSSDEKVDHFKRSLRPAVGALLTLAVVPLLKTALSQWQTAALFCLGLVLFQLRIFKNNPPLLFILFGLAGLLIFQ</sequence>
<dbReference type="RefSeq" id="WP_013048666.1">
    <property type="nucleotide sequence ID" value="NC_014011.1"/>
</dbReference>
<keyword evidence="3" id="KW-1003">Cell membrane</keyword>
<name>D5EFS1_AMICL</name>
<feature type="transmembrane region" description="Helical" evidence="7">
    <location>
        <begin position="73"/>
        <end position="96"/>
    </location>
</feature>
<dbReference type="STRING" id="572547.Amico_1282"/>
<dbReference type="eggNOG" id="COG2059">
    <property type="taxonomic scope" value="Bacteria"/>
</dbReference>
<dbReference type="GO" id="GO:0015109">
    <property type="term" value="F:chromate transmembrane transporter activity"/>
    <property type="evidence" value="ECO:0007669"/>
    <property type="project" value="InterPro"/>
</dbReference>
<reference evidence="8 9" key="1">
    <citation type="journal article" date="2010" name="Stand. Genomic Sci.">
        <title>Complete genome sequence of Aminobacterium colombiense type strain (ALA-1).</title>
        <authorList>
            <person name="Chertkov O."/>
            <person name="Sikorski J."/>
            <person name="Brambilla E."/>
            <person name="Lapidus A."/>
            <person name="Copeland A."/>
            <person name="Glavina Del Rio T."/>
            <person name="Nolan M."/>
            <person name="Lucas S."/>
            <person name="Tice H."/>
            <person name="Cheng J.F."/>
            <person name="Han C."/>
            <person name="Detter J.C."/>
            <person name="Bruce D."/>
            <person name="Tapia R."/>
            <person name="Goodwin L."/>
            <person name="Pitluck S."/>
            <person name="Liolios K."/>
            <person name="Ivanova N."/>
            <person name="Mavromatis K."/>
            <person name="Ovchinnikova G."/>
            <person name="Pati A."/>
            <person name="Chen A."/>
            <person name="Palaniappan K."/>
            <person name="Land M."/>
            <person name="Hauser L."/>
            <person name="Chang Y.J."/>
            <person name="Jeffries C.D."/>
            <person name="Spring S."/>
            <person name="Rohde M."/>
            <person name="Goker M."/>
            <person name="Bristow J."/>
            <person name="Eisen J.A."/>
            <person name="Markowitz V."/>
            <person name="Hugenholtz P."/>
            <person name="Kyrpides N.C."/>
            <person name="Klenk H.P."/>
        </authorList>
    </citation>
    <scope>NUCLEOTIDE SEQUENCE [LARGE SCALE GENOMIC DNA]</scope>
    <source>
        <strain evidence="9">DSM 12261 / ALA-1</strain>
    </source>
</reference>
<keyword evidence="4 7" id="KW-0812">Transmembrane</keyword>
<feature type="transmembrane region" description="Helical" evidence="7">
    <location>
        <begin position="156"/>
        <end position="173"/>
    </location>
</feature>
<evidence type="ECO:0000256" key="4">
    <source>
        <dbReference type="ARBA" id="ARBA00022692"/>
    </source>
</evidence>
<feature type="transmembrane region" description="Helical" evidence="7">
    <location>
        <begin position="117"/>
        <end position="136"/>
    </location>
</feature>
<proteinExistence type="inferred from homology"/>
<evidence type="ECO:0000256" key="1">
    <source>
        <dbReference type="ARBA" id="ARBA00004651"/>
    </source>
</evidence>
<gene>
    <name evidence="8" type="ordered locus">Amico_1282</name>
</gene>
<evidence type="ECO:0000256" key="3">
    <source>
        <dbReference type="ARBA" id="ARBA00022475"/>
    </source>
</evidence>
<dbReference type="GO" id="GO:0005886">
    <property type="term" value="C:plasma membrane"/>
    <property type="evidence" value="ECO:0007669"/>
    <property type="project" value="UniProtKB-SubCell"/>
</dbReference>
<evidence type="ECO:0000256" key="6">
    <source>
        <dbReference type="ARBA" id="ARBA00023136"/>
    </source>
</evidence>
<comment type="subcellular location">
    <subcellularLocation>
        <location evidence="1">Cell membrane</location>
        <topology evidence="1">Multi-pass membrane protein</topology>
    </subcellularLocation>
</comment>
<dbReference type="KEGG" id="aco:Amico_1282"/>
<dbReference type="OrthoDB" id="9027281at2"/>
<keyword evidence="9" id="KW-1185">Reference proteome</keyword>
<evidence type="ECO:0000256" key="5">
    <source>
        <dbReference type="ARBA" id="ARBA00022989"/>
    </source>
</evidence>
<evidence type="ECO:0000313" key="9">
    <source>
        <dbReference type="Proteomes" id="UP000002366"/>
    </source>
</evidence>
<dbReference type="PANTHER" id="PTHR43663">
    <property type="entry name" value="CHROMATE TRANSPORT PROTEIN-RELATED"/>
    <property type="match status" value="1"/>
</dbReference>